<sequence>MDILRLGQQGRERPVARPAGCDTLDRETELAVVIARRTRRLAHRTEAVDAIAGYTIANDLSDRHRQMEISGGQWSKGKIARDSSTSVGVAAARLRAAAGIHKRSAHHA</sequence>
<name>A0ABT7M694_9PSEU</name>
<dbReference type="PANTHER" id="PTHR42796:SF4">
    <property type="entry name" value="FUMARYLACETOACETATE HYDROLASE DOMAIN-CONTAINING PROTEIN 2A"/>
    <property type="match status" value="1"/>
</dbReference>
<dbReference type="RefSeq" id="WP_286052284.1">
    <property type="nucleotide sequence ID" value="NZ_JASVWF010000002.1"/>
</dbReference>
<dbReference type="Proteomes" id="UP001231924">
    <property type="component" value="Unassembled WGS sequence"/>
</dbReference>
<dbReference type="Pfam" id="PF01557">
    <property type="entry name" value="FAA_hydrolase"/>
    <property type="match status" value="1"/>
</dbReference>
<evidence type="ECO:0000259" key="3">
    <source>
        <dbReference type="Pfam" id="PF01557"/>
    </source>
</evidence>
<evidence type="ECO:0000256" key="1">
    <source>
        <dbReference type="ARBA" id="ARBA00010211"/>
    </source>
</evidence>
<dbReference type="InterPro" id="IPR036663">
    <property type="entry name" value="Fumarylacetoacetase_C_sf"/>
</dbReference>
<dbReference type="InterPro" id="IPR011234">
    <property type="entry name" value="Fumarylacetoacetase-like_C"/>
</dbReference>
<organism evidence="4 5">
    <name type="scientific">Actinomycetospora termitidis</name>
    <dbReference type="NCBI Taxonomy" id="3053470"/>
    <lineage>
        <taxon>Bacteria</taxon>
        <taxon>Bacillati</taxon>
        <taxon>Actinomycetota</taxon>
        <taxon>Actinomycetes</taxon>
        <taxon>Pseudonocardiales</taxon>
        <taxon>Pseudonocardiaceae</taxon>
        <taxon>Actinomycetospora</taxon>
    </lineage>
</organism>
<dbReference type="Gene3D" id="3.90.850.10">
    <property type="entry name" value="Fumarylacetoacetase-like, C-terminal domain"/>
    <property type="match status" value="1"/>
</dbReference>
<dbReference type="EMBL" id="JASVWF010000002">
    <property type="protein sequence ID" value="MDL5156048.1"/>
    <property type="molecule type" value="Genomic_DNA"/>
</dbReference>
<keyword evidence="4" id="KW-0378">Hydrolase</keyword>
<dbReference type="InterPro" id="IPR051121">
    <property type="entry name" value="FAH"/>
</dbReference>
<evidence type="ECO:0000313" key="4">
    <source>
        <dbReference type="EMBL" id="MDL5156048.1"/>
    </source>
</evidence>
<keyword evidence="5" id="KW-1185">Reference proteome</keyword>
<evidence type="ECO:0000313" key="5">
    <source>
        <dbReference type="Proteomes" id="UP001231924"/>
    </source>
</evidence>
<reference evidence="4 5" key="1">
    <citation type="submission" date="2023-06" db="EMBL/GenBank/DDBJ databases">
        <title>Actinomycetospora Odt1-22.</title>
        <authorList>
            <person name="Supong K."/>
        </authorList>
    </citation>
    <scope>NUCLEOTIDE SEQUENCE [LARGE SCALE GENOMIC DNA]</scope>
    <source>
        <strain evidence="4 5">Odt1-22</strain>
    </source>
</reference>
<feature type="domain" description="Fumarylacetoacetase-like C-terminal" evidence="3">
    <location>
        <begin position="10"/>
        <end position="91"/>
    </location>
</feature>
<dbReference type="PANTHER" id="PTHR42796">
    <property type="entry name" value="FUMARYLACETOACETATE HYDROLASE DOMAIN-CONTAINING PROTEIN 2A-RELATED"/>
    <property type="match status" value="1"/>
</dbReference>
<accession>A0ABT7M694</accession>
<comment type="caution">
    <text evidence="4">The sequence shown here is derived from an EMBL/GenBank/DDBJ whole genome shotgun (WGS) entry which is preliminary data.</text>
</comment>
<gene>
    <name evidence="4" type="ORF">QRT03_08790</name>
</gene>
<dbReference type="SUPFAM" id="SSF56529">
    <property type="entry name" value="FAH"/>
    <property type="match status" value="1"/>
</dbReference>
<evidence type="ECO:0000256" key="2">
    <source>
        <dbReference type="ARBA" id="ARBA00022723"/>
    </source>
</evidence>
<protein>
    <submittedName>
        <fullName evidence="4">Fumarylacetoacetate hydrolase family protein</fullName>
    </submittedName>
</protein>
<dbReference type="GO" id="GO:0016787">
    <property type="term" value="F:hydrolase activity"/>
    <property type="evidence" value="ECO:0007669"/>
    <property type="project" value="UniProtKB-KW"/>
</dbReference>
<keyword evidence="2" id="KW-0479">Metal-binding</keyword>
<proteinExistence type="inferred from homology"/>
<comment type="similarity">
    <text evidence="1">Belongs to the FAH family.</text>
</comment>